<evidence type="ECO:0000259" key="2">
    <source>
        <dbReference type="Pfam" id="PF22893"/>
    </source>
</evidence>
<evidence type="ECO:0000313" key="3">
    <source>
        <dbReference type="EMBL" id="KAK0515784.1"/>
    </source>
</evidence>
<keyword evidence="4" id="KW-1185">Reference proteome</keyword>
<sequence length="559" mass="63552">MATGFGFSVGDLFLGLKLIKDSIDAVSDSKGAAADFTALATEITCLQDGLEAIEELQANLPFSIKQTSALDRAISACQESIDEFLTSISKYQPHLKTKTSGLRSNYHKIKWTICRKDDIAKFRAQLGRHASAITMLLVTFQAKQTVDSKASGNALVVKTQCLEESYITGMLKNMTVEQQQFFMIIIQQNKQLLHSIEDLRSILQTQSAVPPQVLLQQPVILLDPFGKIAPFHIDFIDSSECFMAVLKARFQRNGITPAGLSKLDNGDFLIQDTRQRRAIDLNKNWAAVFRPGQNVDMSMVFHRFACPPSTCPICLETNRDEDEDEQIHCQGCGLCYQNVQAISKRFDDWLLPDGRNRELSISDWEIPYILRQPGKEPELRTFRPIKKSEDELFHGYRRVQVVAQSLDLLDARYPALQLIQDFCRFGELLKGVPEDTSAYIPDIRSLHARAVQHMLQQRSSFPAFASFWQIESVRRLLAKESLDLRRSIDLLVQELYNDQATKALMRYMKDSYPSEHGRDYYTGVLTRMANLSDFKKSSSPRVRSAEQMKWLLLDSKPKT</sequence>
<feature type="domain" description="Ubiquitin-like" evidence="2">
    <location>
        <begin position="216"/>
        <end position="302"/>
    </location>
</feature>
<proteinExistence type="predicted"/>
<accession>A0AA39R8V7</accession>
<dbReference type="Proteomes" id="UP001166286">
    <property type="component" value="Unassembled WGS sequence"/>
</dbReference>
<gene>
    <name evidence="3" type="ORF">JMJ35_001818</name>
</gene>
<dbReference type="PANTHER" id="PTHR38886">
    <property type="entry name" value="SESA DOMAIN-CONTAINING PROTEIN"/>
    <property type="match status" value="1"/>
</dbReference>
<evidence type="ECO:0000313" key="4">
    <source>
        <dbReference type="Proteomes" id="UP001166286"/>
    </source>
</evidence>
<evidence type="ECO:0000259" key="1">
    <source>
        <dbReference type="Pfam" id="PF17111"/>
    </source>
</evidence>
<protein>
    <recommendedName>
        <fullName evidence="5">Fungal N-terminal domain-containing protein</fullName>
    </recommendedName>
</protein>
<name>A0AA39R8V7_9LECA</name>
<evidence type="ECO:0008006" key="5">
    <source>
        <dbReference type="Google" id="ProtNLM"/>
    </source>
</evidence>
<reference evidence="3" key="1">
    <citation type="submission" date="2023-03" db="EMBL/GenBank/DDBJ databases">
        <title>Complete genome of Cladonia borealis.</title>
        <authorList>
            <person name="Park H."/>
        </authorList>
    </citation>
    <scope>NUCLEOTIDE SEQUENCE</scope>
    <source>
        <strain evidence="3">ANT050790</strain>
    </source>
</reference>
<dbReference type="PANTHER" id="PTHR38886:SF1">
    <property type="entry name" value="NACHT-NTPASE AND P-LOOP NTPASES N-TERMINAL DOMAIN-CONTAINING PROTEIN"/>
    <property type="match status" value="1"/>
</dbReference>
<dbReference type="EMBL" id="JAFEKC020000003">
    <property type="protein sequence ID" value="KAK0515784.1"/>
    <property type="molecule type" value="Genomic_DNA"/>
</dbReference>
<dbReference type="AlphaFoldDB" id="A0AA39R8V7"/>
<comment type="caution">
    <text evidence="3">The sequence shown here is derived from an EMBL/GenBank/DDBJ whole genome shotgun (WGS) entry which is preliminary data.</text>
</comment>
<dbReference type="Pfam" id="PF17111">
    <property type="entry name" value="PigL_N"/>
    <property type="match status" value="1"/>
</dbReference>
<dbReference type="InterPro" id="IPR054464">
    <property type="entry name" value="ULD_fung"/>
</dbReference>
<feature type="domain" description="Azaphilone pigments biosynthesis cluster protein L N-terminal" evidence="1">
    <location>
        <begin position="24"/>
        <end position="145"/>
    </location>
</feature>
<dbReference type="InterPro" id="IPR031348">
    <property type="entry name" value="PigL_N"/>
</dbReference>
<organism evidence="3 4">
    <name type="scientific">Cladonia borealis</name>
    <dbReference type="NCBI Taxonomy" id="184061"/>
    <lineage>
        <taxon>Eukaryota</taxon>
        <taxon>Fungi</taxon>
        <taxon>Dikarya</taxon>
        <taxon>Ascomycota</taxon>
        <taxon>Pezizomycotina</taxon>
        <taxon>Lecanoromycetes</taxon>
        <taxon>OSLEUM clade</taxon>
        <taxon>Lecanoromycetidae</taxon>
        <taxon>Lecanorales</taxon>
        <taxon>Lecanorineae</taxon>
        <taxon>Cladoniaceae</taxon>
        <taxon>Cladonia</taxon>
    </lineage>
</organism>
<dbReference type="Pfam" id="PF22893">
    <property type="entry name" value="ULD_2"/>
    <property type="match status" value="1"/>
</dbReference>